<dbReference type="AlphaFoldDB" id="A0A368JH20"/>
<evidence type="ECO:0000313" key="2">
    <source>
        <dbReference type="Proteomes" id="UP000253383"/>
    </source>
</evidence>
<dbReference type="RefSeq" id="WP_114408715.1">
    <property type="nucleotide sequence ID" value="NZ_QOWE01000023.1"/>
</dbReference>
<reference evidence="1 2" key="1">
    <citation type="submission" date="2018-07" db="EMBL/GenBank/DDBJ databases">
        <title>Genome analysis of Larkinella rosea.</title>
        <authorList>
            <person name="Zhou Z."/>
            <person name="Wang G."/>
        </authorList>
    </citation>
    <scope>NUCLEOTIDE SEQUENCE [LARGE SCALE GENOMIC DNA]</scope>
    <source>
        <strain evidence="2">zzj9</strain>
    </source>
</reference>
<dbReference type="OrthoDB" id="978691at2"/>
<accession>A0A368JH20</accession>
<name>A0A368JH20_9BACT</name>
<evidence type="ECO:0000313" key="1">
    <source>
        <dbReference type="EMBL" id="RCR66968.1"/>
    </source>
</evidence>
<evidence type="ECO:0008006" key="3">
    <source>
        <dbReference type="Google" id="ProtNLM"/>
    </source>
</evidence>
<comment type="caution">
    <text evidence="1">The sequence shown here is derived from an EMBL/GenBank/DDBJ whole genome shotgun (WGS) entry which is preliminary data.</text>
</comment>
<keyword evidence="2" id="KW-1185">Reference proteome</keyword>
<sequence>MWIPFNQLPDTARVWVYQSARPLTDAEVAAIETDLQPAVDGWAAHGTPLLGSAQLLNNRFLIVAVDEGHHLPSGCSIDSSVRWVREIGQTLNTDFFDRSAAFVTADGSIETVALPQIKTAVAEGRLTPDTTVFNNLVATKAELLSNWQIKAADSWLKRYFKIMKEERIAG</sequence>
<gene>
    <name evidence="1" type="ORF">DUE52_24535</name>
</gene>
<dbReference type="EMBL" id="QOWE01000023">
    <property type="protein sequence ID" value="RCR66968.1"/>
    <property type="molecule type" value="Genomic_DNA"/>
</dbReference>
<dbReference type="Proteomes" id="UP000253383">
    <property type="component" value="Unassembled WGS sequence"/>
</dbReference>
<protein>
    <recommendedName>
        <fullName evidence="3">ABC transporter ATPase</fullName>
    </recommendedName>
</protein>
<proteinExistence type="predicted"/>
<organism evidence="1 2">
    <name type="scientific">Larkinella punicea</name>
    <dbReference type="NCBI Taxonomy" id="2315727"/>
    <lineage>
        <taxon>Bacteria</taxon>
        <taxon>Pseudomonadati</taxon>
        <taxon>Bacteroidota</taxon>
        <taxon>Cytophagia</taxon>
        <taxon>Cytophagales</taxon>
        <taxon>Spirosomataceae</taxon>
        <taxon>Larkinella</taxon>
    </lineage>
</organism>